<evidence type="ECO:0000313" key="2">
    <source>
        <dbReference type="Proteomes" id="UP000657372"/>
    </source>
</evidence>
<protein>
    <submittedName>
        <fullName evidence="1">Uncharacterized protein</fullName>
    </submittedName>
</protein>
<evidence type="ECO:0000313" key="1">
    <source>
        <dbReference type="EMBL" id="MBF8179641.1"/>
    </source>
</evidence>
<sequence>MSSPFTARHPVLRFSLRISLAALAGSLKFVANVYAVEAPLTLAGAQRRAMDLLPDPILKVGIDNLPAIAKFVSDISVIPAVALRLLYCRWLN</sequence>
<reference evidence="1 2" key="1">
    <citation type="submission" date="2020-11" db="EMBL/GenBank/DDBJ databases">
        <title>WGS of Herminiimonas contaminans strain Marseille-Q4544 isolated from planarians Schmidtea mediterranea.</title>
        <authorList>
            <person name="Kangale L."/>
        </authorList>
    </citation>
    <scope>NUCLEOTIDE SEQUENCE [LARGE SCALE GENOMIC DNA]</scope>
    <source>
        <strain evidence="1 2">Marseille-Q4544</strain>
    </source>
</reference>
<dbReference type="EMBL" id="JADOEL010000022">
    <property type="protein sequence ID" value="MBF8179641.1"/>
    <property type="molecule type" value="Genomic_DNA"/>
</dbReference>
<organism evidence="1 2">
    <name type="scientific">Herminiimonas contaminans</name>
    <dbReference type="NCBI Taxonomy" id="1111140"/>
    <lineage>
        <taxon>Bacteria</taxon>
        <taxon>Pseudomonadati</taxon>
        <taxon>Pseudomonadota</taxon>
        <taxon>Betaproteobacteria</taxon>
        <taxon>Burkholderiales</taxon>
        <taxon>Oxalobacteraceae</taxon>
        <taxon>Herminiimonas</taxon>
    </lineage>
</organism>
<proteinExistence type="predicted"/>
<accession>A0ABS0EXU0</accession>
<name>A0ABS0EXU0_9BURK</name>
<dbReference type="Proteomes" id="UP000657372">
    <property type="component" value="Unassembled WGS sequence"/>
</dbReference>
<gene>
    <name evidence="1" type="ORF">IXC47_18320</name>
</gene>
<keyword evidence="2" id="KW-1185">Reference proteome</keyword>
<comment type="caution">
    <text evidence="1">The sequence shown here is derived from an EMBL/GenBank/DDBJ whole genome shotgun (WGS) entry which is preliminary data.</text>
</comment>
<dbReference type="RefSeq" id="WP_195876623.1">
    <property type="nucleotide sequence ID" value="NZ_JADOEL010000022.1"/>
</dbReference>